<reference evidence="1 2" key="1">
    <citation type="submission" date="2024-08" db="EMBL/GenBank/DDBJ databases">
        <authorList>
            <person name="Cucini C."/>
            <person name="Frati F."/>
        </authorList>
    </citation>
    <scope>NUCLEOTIDE SEQUENCE [LARGE SCALE GENOMIC DNA]</scope>
</reference>
<keyword evidence="2" id="KW-1185">Reference proteome</keyword>
<dbReference type="Proteomes" id="UP001642540">
    <property type="component" value="Unassembled WGS sequence"/>
</dbReference>
<proteinExistence type="predicted"/>
<sequence length="142" mass="15728">SSGEHFIQTRFLTKGRIPGYKAGVKLVKTHHAEPQATNHVLACTSLYPVESASWDPSLALPQHRLRALFISLRLNANSNVISRIKRPPISTLMTQQQATKRSQAEAPKIPKKERQLPGMDLSFKQIGSGISGARLHHSQFAN</sequence>
<protein>
    <submittedName>
        <fullName evidence="1">Uncharacterized protein</fullName>
    </submittedName>
</protein>
<accession>A0ABP1S0V3</accession>
<dbReference type="EMBL" id="CAXLJM020000139">
    <property type="protein sequence ID" value="CAL8140624.1"/>
    <property type="molecule type" value="Genomic_DNA"/>
</dbReference>
<evidence type="ECO:0000313" key="1">
    <source>
        <dbReference type="EMBL" id="CAL8140624.1"/>
    </source>
</evidence>
<gene>
    <name evidence="1" type="ORF">ODALV1_LOCUS28352</name>
</gene>
<comment type="caution">
    <text evidence="1">The sequence shown here is derived from an EMBL/GenBank/DDBJ whole genome shotgun (WGS) entry which is preliminary data.</text>
</comment>
<organism evidence="1 2">
    <name type="scientific">Orchesella dallaii</name>
    <dbReference type="NCBI Taxonomy" id="48710"/>
    <lineage>
        <taxon>Eukaryota</taxon>
        <taxon>Metazoa</taxon>
        <taxon>Ecdysozoa</taxon>
        <taxon>Arthropoda</taxon>
        <taxon>Hexapoda</taxon>
        <taxon>Collembola</taxon>
        <taxon>Entomobryomorpha</taxon>
        <taxon>Entomobryoidea</taxon>
        <taxon>Orchesellidae</taxon>
        <taxon>Orchesellinae</taxon>
        <taxon>Orchesella</taxon>
    </lineage>
</organism>
<name>A0ABP1S0V3_9HEXA</name>
<feature type="non-terminal residue" evidence="1">
    <location>
        <position position="1"/>
    </location>
</feature>
<evidence type="ECO:0000313" key="2">
    <source>
        <dbReference type="Proteomes" id="UP001642540"/>
    </source>
</evidence>